<accession>A0A8R1DYJ3</accession>
<dbReference type="GO" id="GO:0000287">
    <property type="term" value="F:magnesium ion binding"/>
    <property type="evidence" value="ECO:0007669"/>
    <property type="project" value="TreeGrafter"/>
</dbReference>
<dbReference type="AlphaFoldDB" id="A0A8R1DYJ3"/>
<dbReference type="PANTHER" id="PTHR43344">
    <property type="entry name" value="PHOSPHOSERINE PHOSPHATASE"/>
    <property type="match status" value="1"/>
</dbReference>
<keyword evidence="5" id="KW-0028">Amino-acid biosynthesis</keyword>
<evidence type="ECO:0000256" key="6">
    <source>
        <dbReference type="ARBA" id="ARBA00022723"/>
    </source>
</evidence>
<evidence type="ECO:0000313" key="11">
    <source>
        <dbReference type="Proteomes" id="UP000005237"/>
    </source>
</evidence>
<protein>
    <recommendedName>
        <fullName evidence="4">Phosphoserine phosphatase</fullName>
        <ecNumber evidence="3">3.1.3.3</ecNumber>
    </recommendedName>
</protein>
<dbReference type="EnsemblMetazoa" id="CJA15517b.1">
    <property type="protein sequence ID" value="CJA15517b.1"/>
    <property type="gene ID" value="WBGene00134721"/>
</dbReference>
<keyword evidence="7" id="KW-0378">Hydrolase</keyword>
<dbReference type="CDD" id="cd04309">
    <property type="entry name" value="HAD_PSP_eu"/>
    <property type="match status" value="1"/>
</dbReference>
<dbReference type="Gene3D" id="1.10.150.210">
    <property type="entry name" value="Phosphoserine phosphatase, domain 2"/>
    <property type="match status" value="1"/>
</dbReference>
<dbReference type="InterPro" id="IPR023214">
    <property type="entry name" value="HAD_sf"/>
</dbReference>
<dbReference type="Pfam" id="PF00702">
    <property type="entry name" value="Hydrolase"/>
    <property type="match status" value="1"/>
</dbReference>
<dbReference type="NCBIfam" id="TIGR01488">
    <property type="entry name" value="HAD-SF-IB"/>
    <property type="match status" value="1"/>
</dbReference>
<evidence type="ECO:0000256" key="2">
    <source>
        <dbReference type="ARBA" id="ARBA00005135"/>
    </source>
</evidence>
<name>A0A8R1DYJ3_CAEJA</name>
<evidence type="ECO:0000256" key="7">
    <source>
        <dbReference type="ARBA" id="ARBA00022801"/>
    </source>
</evidence>
<dbReference type="PANTHER" id="PTHR43344:SF2">
    <property type="entry name" value="PHOSPHOSERINE PHOSPHATASE"/>
    <property type="match status" value="1"/>
</dbReference>
<evidence type="ECO:0000256" key="8">
    <source>
        <dbReference type="ARBA" id="ARBA00022842"/>
    </source>
</evidence>
<organism evidence="10 11">
    <name type="scientific">Caenorhabditis japonica</name>
    <dbReference type="NCBI Taxonomy" id="281687"/>
    <lineage>
        <taxon>Eukaryota</taxon>
        <taxon>Metazoa</taxon>
        <taxon>Ecdysozoa</taxon>
        <taxon>Nematoda</taxon>
        <taxon>Chromadorea</taxon>
        <taxon>Rhabditida</taxon>
        <taxon>Rhabditina</taxon>
        <taxon>Rhabditomorpha</taxon>
        <taxon>Rhabditoidea</taxon>
        <taxon>Rhabditidae</taxon>
        <taxon>Peloderinae</taxon>
        <taxon>Caenorhabditis</taxon>
    </lineage>
</organism>
<evidence type="ECO:0000256" key="1">
    <source>
        <dbReference type="ARBA" id="ARBA00001946"/>
    </source>
</evidence>
<evidence type="ECO:0000256" key="9">
    <source>
        <dbReference type="ARBA" id="ARBA00023299"/>
    </source>
</evidence>
<dbReference type="InterPro" id="IPR050582">
    <property type="entry name" value="HAD-like_SerB"/>
</dbReference>
<keyword evidence="9" id="KW-0718">Serine biosynthesis</keyword>
<sequence>MIRVALPTSAAAVPRSIMTSAGESIAKNQEEEAKRVWRKADAVCFDVDSTVCRDEGIDDLAAFLGVGEAVANVTRTAMNGNARFRDALAARLQVMKPNKDQLDHYVNITRPKLTQGIKELVSRLQSRGTHVYLVSGGFRRLILPVAELLGIDQSRIYANEILFDKLGNYNGFDTSELTSDSGSKDCDGFQIVLISKRLRADKLAKNNHKYLYTISDGQTSCDRSLEEKVPLQNGCDGSDGATDAEAAPPADAFIGFGGNVVREAVKARAKWYVTDFDVLRKDLENDESSDDE</sequence>
<dbReference type="FunFam" id="1.10.150.210:FF:000003">
    <property type="entry name" value="Phosphoserine phosphatase SerB"/>
    <property type="match status" value="1"/>
</dbReference>
<reference evidence="11" key="1">
    <citation type="submission" date="2010-08" db="EMBL/GenBank/DDBJ databases">
        <authorList>
            <consortium name="Caenorhabditis japonica Sequencing Consortium"/>
            <person name="Wilson R.K."/>
        </authorList>
    </citation>
    <scope>NUCLEOTIDE SEQUENCE [LARGE SCALE GENOMIC DNA]</scope>
    <source>
        <strain evidence="11">DF5081</strain>
    </source>
</reference>
<dbReference type="SUPFAM" id="SSF56784">
    <property type="entry name" value="HAD-like"/>
    <property type="match status" value="1"/>
</dbReference>
<keyword evidence="11" id="KW-1185">Reference proteome</keyword>
<reference evidence="10" key="2">
    <citation type="submission" date="2022-06" db="UniProtKB">
        <authorList>
            <consortium name="EnsemblMetazoa"/>
        </authorList>
    </citation>
    <scope>IDENTIFICATION</scope>
    <source>
        <strain evidence="10">DF5081</strain>
    </source>
</reference>
<dbReference type="EC" id="3.1.3.3" evidence="3"/>
<keyword evidence="6" id="KW-0479">Metal-binding</keyword>
<evidence type="ECO:0000256" key="5">
    <source>
        <dbReference type="ARBA" id="ARBA00022605"/>
    </source>
</evidence>
<comment type="pathway">
    <text evidence="2">Amino-acid biosynthesis; L-serine biosynthesis; L-serine from 3-phospho-D-glycerate: step 3/3.</text>
</comment>
<evidence type="ECO:0000256" key="3">
    <source>
        <dbReference type="ARBA" id="ARBA00012640"/>
    </source>
</evidence>
<dbReference type="Gene3D" id="3.40.50.1000">
    <property type="entry name" value="HAD superfamily/HAD-like"/>
    <property type="match status" value="2"/>
</dbReference>
<proteinExistence type="predicted"/>
<evidence type="ECO:0000313" key="10">
    <source>
        <dbReference type="EnsemblMetazoa" id="CJA15517b.1"/>
    </source>
</evidence>
<comment type="cofactor">
    <cofactor evidence="1">
        <name>Mg(2+)</name>
        <dbReference type="ChEBI" id="CHEBI:18420"/>
    </cofactor>
</comment>
<dbReference type="GO" id="GO:0006564">
    <property type="term" value="P:L-serine biosynthetic process"/>
    <property type="evidence" value="ECO:0007669"/>
    <property type="project" value="UniProtKB-KW"/>
</dbReference>
<dbReference type="InterPro" id="IPR036412">
    <property type="entry name" value="HAD-like_sf"/>
</dbReference>
<keyword evidence="8" id="KW-0460">Magnesium</keyword>
<dbReference type="Proteomes" id="UP000005237">
    <property type="component" value="Unassembled WGS sequence"/>
</dbReference>
<dbReference type="GO" id="GO:0005737">
    <property type="term" value="C:cytoplasm"/>
    <property type="evidence" value="ECO:0007669"/>
    <property type="project" value="TreeGrafter"/>
</dbReference>
<dbReference type="GO" id="GO:0036424">
    <property type="term" value="F:L-phosphoserine phosphatase activity"/>
    <property type="evidence" value="ECO:0007669"/>
    <property type="project" value="TreeGrafter"/>
</dbReference>
<evidence type="ECO:0000256" key="4">
    <source>
        <dbReference type="ARBA" id="ARBA00015196"/>
    </source>
</evidence>